<keyword evidence="4" id="KW-1185">Reference proteome</keyword>
<proteinExistence type="predicted"/>
<evidence type="ECO:0000313" key="3">
    <source>
        <dbReference type="EMBL" id="VEU33447.1"/>
    </source>
</evidence>
<accession>A0A448YUH6</accession>
<dbReference type="AlphaFoldDB" id="A0A448YUH6"/>
<feature type="region of interest" description="Disordered" evidence="2">
    <location>
        <begin position="1"/>
        <end position="28"/>
    </location>
</feature>
<evidence type="ECO:0000313" key="4">
    <source>
        <dbReference type="Proteomes" id="UP000291116"/>
    </source>
</evidence>
<organism evidence="3 4">
    <name type="scientific">Pseudo-nitzschia multistriata</name>
    <dbReference type="NCBI Taxonomy" id="183589"/>
    <lineage>
        <taxon>Eukaryota</taxon>
        <taxon>Sar</taxon>
        <taxon>Stramenopiles</taxon>
        <taxon>Ochrophyta</taxon>
        <taxon>Bacillariophyta</taxon>
        <taxon>Bacillariophyceae</taxon>
        <taxon>Bacillariophycidae</taxon>
        <taxon>Bacillariales</taxon>
        <taxon>Bacillariaceae</taxon>
        <taxon>Pseudo-nitzschia</taxon>
    </lineage>
</organism>
<sequence length="311" mass="34770">MTVDSAPEPEPAVEVCLTPPASPRTATPHSHLLEAYETLKTEKESLTALVLLKTADEANVQLELDETKRLLEEKTKKMEEMDDRLKLKSVSIECQLSEAEGSAMDQMCATIKERDLWKDKASELESKLEQLQMKEQSLSQEVETLTSRDRLQTATIETSRQEIARLTKDLLSFEDRFSSLADKAVEAIVSGSGTSTGDNRQEPPGQESQGNEQDERVRTLEALVKELRSSAEDSNSALLTKLSEQKKQWDTERAALQHKIAGLVEEKESIEKEVAEIAELLEKDQKQQRYSGATEIEVNVLNPTKPSSVVE</sequence>
<feature type="region of interest" description="Disordered" evidence="2">
    <location>
        <begin position="189"/>
        <end position="215"/>
    </location>
</feature>
<evidence type="ECO:0000256" key="2">
    <source>
        <dbReference type="SAM" id="MobiDB-lite"/>
    </source>
</evidence>
<protein>
    <submittedName>
        <fullName evidence="3">Uncharacterized protein</fullName>
    </submittedName>
</protein>
<dbReference type="Proteomes" id="UP000291116">
    <property type="component" value="Unassembled WGS sequence"/>
</dbReference>
<feature type="coiled-coil region" evidence="1">
    <location>
        <begin position="114"/>
        <end position="176"/>
    </location>
</feature>
<gene>
    <name evidence="3" type="ORF">PSNMU_V1.4_AUG-EV-PASAV3_0002510</name>
</gene>
<reference evidence="3 4" key="1">
    <citation type="submission" date="2019-01" db="EMBL/GenBank/DDBJ databases">
        <authorList>
            <person name="Ferrante I. M."/>
        </authorList>
    </citation>
    <scope>NUCLEOTIDE SEQUENCE [LARGE SCALE GENOMIC DNA]</scope>
    <source>
        <strain evidence="3 4">B856</strain>
    </source>
</reference>
<feature type="coiled-coil region" evidence="1">
    <location>
        <begin position="57"/>
        <end position="84"/>
    </location>
</feature>
<keyword evidence="1" id="KW-0175">Coiled coil</keyword>
<feature type="coiled-coil region" evidence="1">
    <location>
        <begin position="239"/>
        <end position="287"/>
    </location>
</feature>
<evidence type="ECO:0000256" key="1">
    <source>
        <dbReference type="SAM" id="Coils"/>
    </source>
</evidence>
<name>A0A448YUH6_9STRA</name>
<dbReference type="EMBL" id="CAACVS010000001">
    <property type="protein sequence ID" value="VEU33447.1"/>
    <property type="molecule type" value="Genomic_DNA"/>
</dbReference>